<dbReference type="Gene3D" id="1.10.10.1100">
    <property type="entry name" value="BFD-like [2Fe-2S]-binding domain"/>
    <property type="match status" value="1"/>
</dbReference>
<keyword evidence="10" id="KW-0534">Nitrate assimilation</keyword>
<keyword evidence="5" id="KW-0500">Molybdenum</keyword>
<dbReference type="RefSeq" id="WP_106514369.1">
    <property type="nucleotide sequence ID" value="NZ_PXYI01000006.1"/>
</dbReference>
<comment type="cofactor">
    <cofactor evidence="1">
        <name>Mo-bis(molybdopterin guanine dinucleotide)</name>
        <dbReference type="ChEBI" id="CHEBI:60539"/>
    </cofactor>
</comment>
<dbReference type="GO" id="GO:0042128">
    <property type="term" value="P:nitrate assimilation"/>
    <property type="evidence" value="ECO:0007669"/>
    <property type="project" value="UniProtKB-KW"/>
</dbReference>
<dbReference type="InterPro" id="IPR006656">
    <property type="entry name" value="Mopterin_OxRdtase"/>
</dbReference>
<dbReference type="SUPFAM" id="SSF53706">
    <property type="entry name" value="Formate dehydrogenase/DMSO reductase, domains 1-3"/>
    <property type="match status" value="1"/>
</dbReference>
<dbReference type="CDD" id="cd02754">
    <property type="entry name" value="MopB_Nitrate-R-NapA-like"/>
    <property type="match status" value="1"/>
</dbReference>
<dbReference type="PANTHER" id="PTHR43105:SF9">
    <property type="entry name" value="NADPH-FE(3+) OXIDOREDUCTASE SUBUNIT ALPHA"/>
    <property type="match status" value="1"/>
</dbReference>
<dbReference type="EMBL" id="PXYI01000006">
    <property type="protein sequence ID" value="PSJ38585.1"/>
    <property type="molecule type" value="Genomic_DNA"/>
</dbReference>
<dbReference type="Gene3D" id="3.40.228.10">
    <property type="entry name" value="Dimethylsulfoxide Reductase, domain 2"/>
    <property type="match status" value="1"/>
</dbReference>
<dbReference type="InterPro" id="IPR009010">
    <property type="entry name" value="Asp_de-COase-like_dom_sf"/>
</dbReference>
<dbReference type="InterPro" id="IPR041854">
    <property type="entry name" value="BFD-like_2Fe2S-bd_dom_sf"/>
</dbReference>
<dbReference type="InterPro" id="IPR006657">
    <property type="entry name" value="MoPterin_dinucl-bd_dom"/>
</dbReference>
<sequence>MEAPIRTTCAYCGVGCGIVATRTGARSVTIAADPDHPANLGRLCSKGTHLGETVRLDGRLLHPMIGKRRASWDKALDLVARRFRRAIAEHGPDSVAFYVSGQLLTEDYYVANKLMKGFIGSANIDTNSRLCMSSAVAGHMRAFGEDVVPASYDDLDAADLFVLVGSNTAWCHPVVYQRIRARCAAGAKMVVIDPRRTETAEEADLHLAIRPGSDVALFKALLAYCRENGLIDEAYLARSVHVPDDFWAEVGEGSDLWSAARTCDVPPTDLRRFLELFAAHPRTVTLFSQGVNQSVRGTDQVNAILNLHLATGRIGKPGAAPFSITGQPNAMGGREVGGLASTLASHMGFEPESVATVSQFWAAPNMACKPGLKAVDLFRAVGEGRIKALWIMATNPAVSMPDAGEVRAALAACPFVVVSDVIADTDTGRFAHVRLPAAAWGEKDGTVTNSERRISRQRALFALPGETKPDWWIVKEVGSRMGWRTHFAYDHPAEIFREHARLSTYRNHGRRLFALPGLSAIGNQAYDALEPFRWGGDAFADGRFSTADGKARLVPVAQRALPGPLAAWPMTLNTGRYRDHWHTMTRTGLSARLARHREEPLVEVHPEDAAALGLADGAIARVATPQGESLFRVSLSEGQRRGELFVPIHWTDRTATGGRTGLLPRPLVDPQSGQPGFKLTPASITPADIQWKGFLLAADRVERPDCLWATRIQVPAGEVYELAGIGDPARVEAVLPKGERIEVIDTARGARRIAVLREGRLVAALFVTRDGLLPSREWLIAQLGETAAAPAVLAGGPAGPREDPGPIVCVCFDVGIKTIVGAIATQQLTSVDAVGAALSAGTNCGSCRPAIRRLIDDARKIANA</sequence>
<name>A0A2P7QKU4_9SPHN</name>
<dbReference type="InterPro" id="IPR041957">
    <property type="entry name" value="CT_Nitrate-R-NapA-like"/>
</dbReference>
<feature type="domain" description="4Fe-4S Mo/W bis-MGD-type" evidence="11">
    <location>
        <begin position="2"/>
        <end position="58"/>
    </location>
</feature>
<keyword evidence="9" id="KW-0411">Iron-sulfur</keyword>
<dbReference type="GO" id="GO:0045333">
    <property type="term" value="P:cellular respiration"/>
    <property type="evidence" value="ECO:0007669"/>
    <property type="project" value="UniProtKB-ARBA"/>
</dbReference>
<dbReference type="PANTHER" id="PTHR43105">
    <property type="entry name" value="RESPIRATORY NITRATE REDUCTASE"/>
    <property type="match status" value="1"/>
</dbReference>
<evidence type="ECO:0000256" key="1">
    <source>
        <dbReference type="ARBA" id="ARBA00001942"/>
    </source>
</evidence>
<proteinExistence type="inferred from homology"/>
<dbReference type="Pfam" id="PF00384">
    <property type="entry name" value="Molybdopterin"/>
    <property type="match status" value="1"/>
</dbReference>
<dbReference type="GO" id="GO:0016020">
    <property type="term" value="C:membrane"/>
    <property type="evidence" value="ECO:0007669"/>
    <property type="project" value="TreeGrafter"/>
</dbReference>
<dbReference type="OrthoDB" id="9816402at2"/>
<dbReference type="AlphaFoldDB" id="A0A2P7QKU4"/>
<dbReference type="InterPro" id="IPR006963">
    <property type="entry name" value="Mopterin_OxRdtase_4Fe-4S_dom"/>
</dbReference>
<dbReference type="Gene3D" id="3.40.50.740">
    <property type="match status" value="1"/>
</dbReference>
<dbReference type="InterPro" id="IPR007419">
    <property type="entry name" value="BFD-like_2Fe2S-bd_dom"/>
</dbReference>
<comment type="cofactor">
    <cofactor evidence="2">
        <name>[4Fe-4S] cluster</name>
        <dbReference type="ChEBI" id="CHEBI:49883"/>
    </cofactor>
</comment>
<dbReference type="GO" id="GO:0046872">
    <property type="term" value="F:metal ion binding"/>
    <property type="evidence" value="ECO:0007669"/>
    <property type="project" value="UniProtKB-KW"/>
</dbReference>
<keyword evidence="7" id="KW-0560">Oxidoreductase</keyword>
<evidence type="ECO:0000313" key="12">
    <source>
        <dbReference type="EMBL" id="PSJ38585.1"/>
    </source>
</evidence>
<reference evidence="12 13" key="1">
    <citation type="submission" date="2018-03" db="EMBL/GenBank/DDBJ databases">
        <title>The draft genome of Sphingosinicella sp. GL-C-18.</title>
        <authorList>
            <person name="Liu L."/>
            <person name="Li L."/>
            <person name="Liang L."/>
            <person name="Zhang X."/>
            <person name="Wang T."/>
        </authorList>
    </citation>
    <scope>NUCLEOTIDE SEQUENCE [LARGE SCALE GENOMIC DNA]</scope>
    <source>
        <strain evidence="12 13">GL-C-18</strain>
    </source>
</reference>
<dbReference type="Pfam" id="PF01568">
    <property type="entry name" value="Molydop_binding"/>
    <property type="match status" value="1"/>
</dbReference>
<dbReference type="InterPro" id="IPR050123">
    <property type="entry name" value="Prok_molybdopt-oxidoreductase"/>
</dbReference>
<dbReference type="GO" id="GO:0043546">
    <property type="term" value="F:molybdopterin cofactor binding"/>
    <property type="evidence" value="ECO:0007669"/>
    <property type="project" value="InterPro"/>
</dbReference>
<evidence type="ECO:0000256" key="2">
    <source>
        <dbReference type="ARBA" id="ARBA00001966"/>
    </source>
</evidence>
<comment type="caution">
    <text evidence="12">The sequence shown here is derived from an EMBL/GenBank/DDBJ whole genome shotgun (WGS) entry which is preliminary data.</text>
</comment>
<keyword evidence="13" id="KW-1185">Reference proteome</keyword>
<dbReference type="Gene3D" id="2.20.25.90">
    <property type="entry name" value="ADC-like domains"/>
    <property type="match status" value="1"/>
</dbReference>
<dbReference type="GO" id="GO:0016491">
    <property type="term" value="F:oxidoreductase activity"/>
    <property type="evidence" value="ECO:0007669"/>
    <property type="project" value="UniProtKB-KW"/>
</dbReference>
<keyword evidence="6" id="KW-0479">Metal-binding</keyword>
<dbReference type="Pfam" id="PF04324">
    <property type="entry name" value="Fer2_BFD"/>
    <property type="match status" value="1"/>
</dbReference>
<evidence type="ECO:0000259" key="11">
    <source>
        <dbReference type="PROSITE" id="PS51669"/>
    </source>
</evidence>
<dbReference type="GO" id="GO:0051539">
    <property type="term" value="F:4 iron, 4 sulfur cluster binding"/>
    <property type="evidence" value="ECO:0007669"/>
    <property type="project" value="UniProtKB-KW"/>
</dbReference>
<evidence type="ECO:0000256" key="7">
    <source>
        <dbReference type="ARBA" id="ARBA00023002"/>
    </source>
</evidence>
<evidence type="ECO:0000256" key="6">
    <source>
        <dbReference type="ARBA" id="ARBA00022723"/>
    </source>
</evidence>
<comment type="similarity">
    <text evidence="3">Belongs to the prokaryotic molybdopterin-containing oxidoreductase family. NasA/NapA/NarB subfamily.</text>
</comment>
<dbReference type="PROSITE" id="PS51669">
    <property type="entry name" value="4FE4S_MOW_BIS_MGD"/>
    <property type="match status" value="1"/>
</dbReference>
<gene>
    <name evidence="12" type="ORF">C7I55_17770</name>
</gene>
<evidence type="ECO:0000256" key="8">
    <source>
        <dbReference type="ARBA" id="ARBA00023004"/>
    </source>
</evidence>
<evidence type="ECO:0000256" key="4">
    <source>
        <dbReference type="ARBA" id="ARBA00022485"/>
    </source>
</evidence>
<organism evidence="12 13">
    <name type="scientific">Allosphingosinicella deserti</name>
    <dbReference type="NCBI Taxonomy" id="2116704"/>
    <lineage>
        <taxon>Bacteria</taxon>
        <taxon>Pseudomonadati</taxon>
        <taxon>Pseudomonadota</taxon>
        <taxon>Alphaproteobacteria</taxon>
        <taxon>Sphingomonadales</taxon>
        <taxon>Sphingomonadaceae</taxon>
        <taxon>Allosphingosinicella</taxon>
    </lineage>
</organism>
<dbReference type="CDD" id="cd02791">
    <property type="entry name" value="MopB_CT_Nitrate-R-NapA-like"/>
    <property type="match status" value="1"/>
</dbReference>
<dbReference type="Gene3D" id="2.40.40.20">
    <property type="match status" value="1"/>
</dbReference>
<keyword evidence="8" id="KW-0408">Iron</keyword>
<accession>A0A2P7QKU4</accession>
<evidence type="ECO:0000256" key="3">
    <source>
        <dbReference type="ARBA" id="ARBA00008747"/>
    </source>
</evidence>
<dbReference type="Proteomes" id="UP000241167">
    <property type="component" value="Unassembled WGS sequence"/>
</dbReference>
<dbReference type="GO" id="GO:1990204">
    <property type="term" value="C:oxidoreductase complex"/>
    <property type="evidence" value="ECO:0007669"/>
    <property type="project" value="UniProtKB-ARBA"/>
</dbReference>
<protein>
    <submittedName>
        <fullName evidence="12">Nitrate reductase</fullName>
    </submittedName>
</protein>
<dbReference type="SMART" id="SM00926">
    <property type="entry name" value="Molybdop_Fe4S4"/>
    <property type="match status" value="1"/>
</dbReference>
<keyword evidence="4" id="KW-0004">4Fe-4S</keyword>
<dbReference type="SUPFAM" id="SSF50692">
    <property type="entry name" value="ADC-like"/>
    <property type="match status" value="1"/>
</dbReference>
<evidence type="ECO:0000256" key="9">
    <source>
        <dbReference type="ARBA" id="ARBA00023014"/>
    </source>
</evidence>
<evidence type="ECO:0000313" key="13">
    <source>
        <dbReference type="Proteomes" id="UP000241167"/>
    </source>
</evidence>
<evidence type="ECO:0000256" key="5">
    <source>
        <dbReference type="ARBA" id="ARBA00022505"/>
    </source>
</evidence>
<dbReference type="Pfam" id="PF04879">
    <property type="entry name" value="Molybdop_Fe4S4"/>
    <property type="match status" value="1"/>
</dbReference>
<evidence type="ECO:0000256" key="10">
    <source>
        <dbReference type="ARBA" id="ARBA00023063"/>
    </source>
</evidence>